<accession>Q2CA01</accession>
<comment type="caution">
    <text evidence="1">The sequence shown here is derived from an EMBL/GenBank/DDBJ whole genome shotgun (WGS) entry which is preliminary data.</text>
</comment>
<name>Q2CA01_OCEGH</name>
<dbReference type="OrthoDB" id="9801766at2"/>
<keyword evidence="2" id="KW-1185">Reference proteome</keyword>
<dbReference type="PANTHER" id="PTHR38474:SF1">
    <property type="entry name" value="SLR0299 PROTEIN"/>
    <property type="match status" value="1"/>
</dbReference>
<dbReference type="InterPro" id="IPR001707">
    <property type="entry name" value="Cmp_AcTrfase"/>
</dbReference>
<protein>
    <submittedName>
        <fullName evidence="1">Chloramphenicol acetyltransferase (CAT-III)</fullName>
    </submittedName>
</protein>
<keyword evidence="1" id="KW-0808">Transferase</keyword>
<dbReference type="HOGENOM" id="CLU_093121_0_0_5"/>
<dbReference type="SMART" id="SM01059">
    <property type="entry name" value="CAT"/>
    <property type="match status" value="1"/>
</dbReference>
<dbReference type="InterPro" id="IPR023213">
    <property type="entry name" value="CAT-like_dom_sf"/>
</dbReference>
<dbReference type="Proteomes" id="UP000003635">
    <property type="component" value="Unassembled WGS sequence"/>
</dbReference>
<organism evidence="1 2">
    <name type="scientific">Oceanicola granulosus (strain ATCC BAA-861 / DSM 15982 / KCTC 12143 / HTCC2516)</name>
    <dbReference type="NCBI Taxonomy" id="314256"/>
    <lineage>
        <taxon>Bacteria</taxon>
        <taxon>Pseudomonadati</taxon>
        <taxon>Pseudomonadota</taxon>
        <taxon>Alphaproteobacteria</taxon>
        <taxon>Rhodobacterales</taxon>
        <taxon>Roseobacteraceae</taxon>
        <taxon>Oceanicola</taxon>
    </lineage>
</organism>
<dbReference type="GO" id="GO:0008811">
    <property type="term" value="F:chloramphenicol O-acetyltransferase activity"/>
    <property type="evidence" value="ECO:0007669"/>
    <property type="project" value="InterPro"/>
</dbReference>
<gene>
    <name evidence="1" type="ORF">OG2516_02953</name>
</gene>
<dbReference type="Pfam" id="PF00302">
    <property type="entry name" value="CAT"/>
    <property type="match status" value="1"/>
</dbReference>
<dbReference type="PANTHER" id="PTHR38474">
    <property type="entry name" value="SLR0299 PROTEIN"/>
    <property type="match status" value="1"/>
</dbReference>
<evidence type="ECO:0000313" key="1">
    <source>
        <dbReference type="EMBL" id="EAR49509.1"/>
    </source>
</evidence>
<dbReference type="EMBL" id="AAOT01000064">
    <property type="protein sequence ID" value="EAR49509.1"/>
    <property type="molecule type" value="Genomic_DNA"/>
</dbReference>
<dbReference type="STRING" id="314256.OG2516_02953"/>
<dbReference type="eggNOG" id="COG4845">
    <property type="taxonomic scope" value="Bacteria"/>
</dbReference>
<proteinExistence type="predicted"/>
<evidence type="ECO:0000313" key="2">
    <source>
        <dbReference type="Proteomes" id="UP000003635"/>
    </source>
</evidence>
<dbReference type="SUPFAM" id="SSF52777">
    <property type="entry name" value="CoA-dependent acyltransferases"/>
    <property type="match status" value="1"/>
</dbReference>
<dbReference type="AlphaFoldDB" id="Q2CA01"/>
<dbReference type="Gene3D" id="3.30.559.10">
    <property type="entry name" value="Chloramphenicol acetyltransferase-like domain"/>
    <property type="match status" value="1"/>
</dbReference>
<sequence length="210" mass="23281">MAGREIDLARWERAEQFRFFRGFERPHYAITARVDVSTLMGLKPLVGLSPFRTLIHAVGAGLHAVPALRTRFRGERVTEYDRLTLSPTIPLENGDFRYTYLAWQPDRAAFDSHAAAKIAEIRAGAPLNANDGSLEDVAYLSCLPWLDYSALDNALPHADDCIPRVSWGKIVPRGDGHDVAMTLQVHHALVDGRQVGRFFEATADALASLS</sequence>
<reference evidence="1 2" key="1">
    <citation type="journal article" date="2010" name="J. Bacteriol.">
        <title>Genome sequences of Oceanicola granulosus HTCC2516(T) and Oceanicola batsensis HTCC2597(TDelta).</title>
        <authorList>
            <person name="Thrash J.C."/>
            <person name="Cho J.C."/>
            <person name="Vergin K.L."/>
            <person name="Giovannoni S.J."/>
        </authorList>
    </citation>
    <scope>NUCLEOTIDE SEQUENCE [LARGE SCALE GENOMIC DNA]</scope>
    <source>
        <strain evidence="2">ATCC BAA-861 / DSM 15982 / KCTC 12143 / HTCC2516</strain>
    </source>
</reference>
<dbReference type="RefSeq" id="WP_007254120.1">
    <property type="nucleotide sequence ID" value="NZ_CH724107.1"/>
</dbReference>